<protein>
    <submittedName>
        <fullName evidence="1">Uncharacterized protein</fullName>
    </submittedName>
</protein>
<evidence type="ECO:0000313" key="2">
    <source>
        <dbReference type="Proteomes" id="UP000620075"/>
    </source>
</evidence>
<evidence type="ECO:0000313" key="1">
    <source>
        <dbReference type="EMBL" id="MBJ7604475.1"/>
    </source>
</evidence>
<dbReference type="Proteomes" id="UP000620075">
    <property type="component" value="Unassembled WGS sequence"/>
</dbReference>
<proteinExistence type="predicted"/>
<gene>
    <name evidence="1" type="ORF">JF888_15040</name>
</gene>
<accession>A0A934N878</accession>
<sequence>MCSPRAWLTWQHLHCTRNADQSLRDLPQLLVTYHGRKIASGGQSKEVVAR</sequence>
<reference evidence="1 2" key="1">
    <citation type="submission" date="2020-10" db="EMBL/GenBank/DDBJ databases">
        <title>Ca. Dormibacterota MAGs.</title>
        <authorList>
            <person name="Montgomery K."/>
        </authorList>
    </citation>
    <scope>NUCLEOTIDE SEQUENCE [LARGE SCALE GENOMIC DNA]</scope>
    <source>
        <strain evidence="1">SC8811_S16_3</strain>
    </source>
</reference>
<name>A0A934N878_9BACT</name>
<comment type="caution">
    <text evidence="1">The sequence shown here is derived from an EMBL/GenBank/DDBJ whole genome shotgun (WGS) entry which is preliminary data.</text>
</comment>
<dbReference type="AlphaFoldDB" id="A0A934N878"/>
<organism evidence="1 2">
    <name type="scientific">Candidatus Dormiibacter inghamiae</name>
    <dbReference type="NCBI Taxonomy" id="3127013"/>
    <lineage>
        <taxon>Bacteria</taxon>
        <taxon>Bacillati</taxon>
        <taxon>Candidatus Dormiibacterota</taxon>
        <taxon>Candidatus Dormibacteria</taxon>
        <taxon>Candidatus Dormibacterales</taxon>
        <taxon>Candidatus Dormibacteraceae</taxon>
        <taxon>Candidatus Dormiibacter</taxon>
    </lineage>
</organism>
<dbReference type="EMBL" id="JAEKNQ010000058">
    <property type="protein sequence ID" value="MBJ7604475.1"/>
    <property type="molecule type" value="Genomic_DNA"/>
</dbReference>